<feature type="region of interest" description="Disordered" evidence="1">
    <location>
        <begin position="97"/>
        <end position="119"/>
    </location>
</feature>
<evidence type="ECO:0000313" key="4">
    <source>
        <dbReference type="Proteomes" id="UP000436088"/>
    </source>
</evidence>
<reference evidence="3" key="1">
    <citation type="submission" date="2019-09" db="EMBL/GenBank/DDBJ databases">
        <title>Draft genome information of white flower Hibiscus syriacus.</title>
        <authorList>
            <person name="Kim Y.-M."/>
        </authorList>
    </citation>
    <scope>NUCLEOTIDE SEQUENCE [LARGE SCALE GENOMIC DNA]</scope>
    <source>
        <strain evidence="3">YM2019G1</strain>
    </source>
</reference>
<proteinExistence type="predicted"/>
<keyword evidence="2" id="KW-0732">Signal</keyword>
<sequence length="148" mass="15831">MLGLILALARAVECVKCHTVSRDSCDRGGSGNIECETNDLMDTEMYVRQLAGGGFIILPLLVVYGNGEGLLFPNLFHHFGNPMTGFEAPKFDESATLEADETGSSAAGDDVESAKHNGGSSQTLLVEGLERVVEAQTTFKGSWEFSIL</sequence>
<organism evidence="3 4">
    <name type="scientific">Hibiscus syriacus</name>
    <name type="common">Rose of Sharon</name>
    <dbReference type="NCBI Taxonomy" id="106335"/>
    <lineage>
        <taxon>Eukaryota</taxon>
        <taxon>Viridiplantae</taxon>
        <taxon>Streptophyta</taxon>
        <taxon>Embryophyta</taxon>
        <taxon>Tracheophyta</taxon>
        <taxon>Spermatophyta</taxon>
        <taxon>Magnoliopsida</taxon>
        <taxon>eudicotyledons</taxon>
        <taxon>Gunneridae</taxon>
        <taxon>Pentapetalae</taxon>
        <taxon>rosids</taxon>
        <taxon>malvids</taxon>
        <taxon>Malvales</taxon>
        <taxon>Malvaceae</taxon>
        <taxon>Malvoideae</taxon>
        <taxon>Hibiscus</taxon>
    </lineage>
</organism>
<evidence type="ECO:0000256" key="2">
    <source>
        <dbReference type="SAM" id="SignalP"/>
    </source>
</evidence>
<keyword evidence="4" id="KW-1185">Reference proteome</keyword>
<comment type="caution">
    <text evidence="3">The sequence shown here is derived from an EMBL/GenBank/DDBJ whole genome shotgun (WGS) entry which is preliminary data.</text>
</comment>
<feature type="signal peptide" evidence="2">
    <location>
        <begin position="1"/>
        <end position="17"/>
    </location>
</feature>
<evidence type="ECO:0000313" key="3">
    <source>
        <dbReference type="EMBL" id="KAE8683398.1"/>
    </source>
</evidence>
<protein>
    <submittedName>
        <fullName evidence="3">Uncharacterized protein</fullName>
    </submittedName>
</protein>
<feature type="chain" id="PRO_5025392444" evidence="2">
    <location>
        <begin position="18"/>
        <end position="148"/>
    </location>
</feature>
<gene>
    <name evidence="3" type="ORF">F3Y22_tig00111208pilonHSYRG00131</name>
</gene>
<dbReference type="EMBL" id="VEPZ02001269">
    <property type="protein sequence ID" value="KAE8683398.1"/>
    <property type="molecule type" value="Genomic_DNA"/>
</dbReference>
<evidence type="ECO:0000256" key="1">
    <source>
        <dbReference type="SAM" id="MobiDB-lite"/>
    </source>
</evidence>
<accession>A0A6A2YVD4</accession>
<dbReference type="AlphaFoldDB" id="A0A6A2YVD4"/>
<dbReference type="Proteomes" id="UP000436088">
    <property type="component" value="Unassembled WGS sequence"/>
</dbReference>
<name>A0A6A2YVD4_HIBSY</name>